<evidence type="ECO:0000313" key="2">
    <source>
        <dbReference type="EMBL" id="MBH3440555.1"/>
    </source>
</evidence>
<reference evidence="2 3" key="1">
    <citation type="submission" date="2020-11" db="EMBL/GenBank/DDBJ databases">
        <title>Enhanced detection system for hospital associated transmission using whole genome sequencing surveillance.</title>
        <authorList>
            <person name="Harrison L.H."/>
            <person name="Van Tyne D."/>
            <person name="Marsh J.W."/>
            <person name="Griffith M.P."/>
            <person name="Snyder D.J."/>
            <person name="Cooper V.S."/>
            <person name="Mustapha M."/>
        </authorList>
    </citation>
    <scope>NUCLEOTIDE SEQUENCE [LARGE SCALE GENOMIC DNA]</scope>
    <source>
        <strain evidence="2 3">PSB00013</strain>
    </source>
</reference>
<dbReference type="RefSeq" id="WP_197872953.1">
    <property type="nucleotide sequence ID" value="NZ_JADTXM010000012.1"/>
</dbReference>
<keyword evidence="1" id="KW-1133">Transmembrane helix</keyword>
<feature type="transmembrane region" description="Helical" evidence="1">
    <location>
        <begin position="24"/>
        <end position="46"/>
    </location>
</feature>
<gene>
    <name evidence="2" type="ORF">I5Q09_17875</name>
</gene>
<proteinExistence type="predicted"/>
<accession>A0ABS0MVP0</accession>
<protein>
    <submittedName>
        <fullName evidence="2">Uncharacterized protein</fullName>
    </submittedName>
</protein>
<dbReference type="EMBL" id="JADTXM010000012">
    <property type="protein sequence ID" value="MBH3440555.1"/>
    <property type="molecule type" value="Genomic_DNA"/>
</dbReference>
<sequence>MSRLSLLPKLQSFNQKRLGFQQEHPIACALVTSIFVVGSSLFLAYLSKCRMSTQEQLKATDATGQPVKASEQVTISLVGMAGSTTYSSWREAESAIADYYDIFKP</sequence>
<organism evidence="2 3">
    <name type="scientific">Pseudomonas luteola</name>
    <dbReference type="NCBI Taxonomy" id="47886"/>
    <lineage>
        <taxon>Bacteria</taxon>
        <taxon>Pseudomonadati</taxon>
        <taxon>Pseudomonadota</taxon>
        <taxon>Gammaproteobacteria</taxon>
        <taxon>Pseudomonadales</taxon>
        <taxon>Pseudomonadaceae</taxon>
        <taxon>Pseudomonas</taxon>
    </lineage>
</organism>
<evidence type="ECO:0000256" key="1">
    <source>
        <dbReference type="SAM" id="Phobius"/>
    </source>
</evidence>
<name>A0ABS0MVP0_PSELU</name>
<dbReference type="Proteomes" id="UP000638986">
    <property type="component" value="Unassembled WGS sequence"/>
</dbReference>
<keyword evidence="1" id="KW-0812">Transmembrane</keyword>
<keyword evidence="1" id="KW-0472">Membrane</keyword>
<evidence type="ECO:0000313" key="3">
    <source>
        <dbReference type="Proteomes" id="UP000638986"/>
    </source>
</evidence>
<comment type="caution">
    <text evidence="2">The sequence shown here is derived from an EMBL/GenBank/DDBJ whole genome shotgun (WGS) entry which is preliminary data.</text>
</comment>